<name>A0A840EUF5_9ACTN</name>
<dbReference type="Proteomes" id="UP000551501">
    <property type="component" value="Unassembled WGS sequence"/>
</dbReference>
<protein>
    <submittedName>
        <fullName evidence="1">Uncharacterized protein</fullName>
    </submittedName>
</protein>
<dbReference type="EMBL" id="JACIFP010000001">
    <property type="protein sequence ID" value="MBB4133998.1"/>
    <property type="molecule type" value="Genomic_DNA"/>
</dbReference>
<evidence type="ECO:0000313" key="2">
    <source>
        <dbReference type="Proteomes" id="UP000551501"/>
    </source>
</evidence>
<sequence>MGWMHSTDDTSHEMWIRPEFVDGVGTSASTMREGVTMVGLGGDSWRPAGEVVGWRVVCDCEHETQTISPTRSQWVSTDLWVRVPSPSLEDVAAGRIFAGDDATSDLEFREDVADAAKAIWRSQHIRLVDVDEEIALALAAHRAAAVAIDVAITRGRRAGRTWEQIGRVAGMSAPGANSRWKERIESPAVTDFVDDLDAMISDLDGRVLTAAERVGLSSIYQLAARTNDGHRPSIADVLTMAARLRPATSE</sequence>
<reference evidence="1 2" key="1">
    <citation type="submission" date="2020-08" db="EMBL/GenBank/DDBJ databases">
        <title>Sequencing the genomes of 1000 actinobacteria strains.</title>
        <authorList>
            <person name="Klenk H.-P."/>
        </authorList>
    </citation>
    <scope>NUCLEOTIDE SEQUENCE [LARGE SCALE GENOMIC DNA]</scope>
    <source>
        <strain evidence="1 2">DSM 45298</strain>
    </source>
</reference>
<evidence type="ECO:0000313" key="1">
    <source>
        <dbReference type="EMBL" id="MBB4133998.1"/>
    </source>
</evidence>
<dbReference type="AlphaFoldDB" id="A0A840EUF5"/>
<proteinExistence type="predicted"/>
<comment type="caution">
    <text evidence="1">The sequence shown here is derived from an EMBL/GenBank/DDBJ whole genome shotgun (WGS) entry which is preliminary data.</text>
</comment>
<gene>
    <name evidence="1" type="ORF">BKA16_000550</name>
</gene>
<organism evidence="1 2">
    <name type="scientific">Gordonia humi</name>
    <dbReference type="NCBI Taxonomy" id="686429"/>
    <lineage>
        <taxon>Bacteria</taxon>
        <taxon>Bacillati</taxon>
        <taxon>Actinomycetota</taxon>
        <taxon>Actinomycetes</taxon>
        <taxon>Mycobacteriales</taxon>
        <taxon>Gordoniaceae</taxon>
        <taxon>Gordonia</taxon>
    </lineage>
</organism>
<dbReference type="RefSeq" id="WP_183369222.1">
    <property type="nucleotide sequence ID" value="NZ_BAABHL010000079.1"/>
</dbReference>
<keyword evidence="2" id="KW-1185">Reference proteome</keyword>
<accession>A0A840EUF5</accession>